<dbReference type="EMBL" id="KV921258">
    <property type="protein sequence ID" value="ORE23454.1"/>
    <property type="molecule type" value="Genomic_DNA"/>
</dbReference>
<dbReference type="VEuPathDB" id="FungiDB:BCV72DRAFT_334678"/>
<protein>
    <recommendedName>
        <fullName evidence="3">Hyaluronan/mRNA-binding protein domain-containing protein</fullName>
    </recommendedName>
</protein>
<sequence>MSRSKDSYYHRHERHVARNGLTEARYGLKKMGAGAANWGVLGDEIPDVQEIARSDLDLPMNNRTSTKLHLVDSDTFNNMRLEQTSS</sequence>
<dbReference type="OMA" id="FSYQHRH"/>
<gene>
    <name evidence="1" type="ORF">BCV71DRAFT_259352</name>
</gene>
<reference evidence="1 2" key="1">
    <citation type="journal article" date="2016" name="Proc. Natl. Acad. Sci. U.S.A.">
        <title>Lipid metabolic changes in an early divergent fungus govern the establishment of a mutualistic symbiosis with endobacteria.</title>
        <authorList>
            <person name="Lastovetsky O.A."/>
            <person name="Gaspar M.L."/>
            <person name="Mondo S.J."/>
            <person name="LaButti K.M."/>
            <person name="Sandor L."/>
            <person name="Grigoriev I.V."/>
            <person name="Henry S.A."/>
            <person name="Pawlowska T.E."/>
        </authorList>
    </citation>
    <scope>NUCLEOTIDE SEQUENCE [LARGE SCALE GENOMIC DNA]</scope>
    <source>
        <strain evidence="1 2">ATCC 11559</strain>
    </source>
</reference>
<accession>A0A0A1P2S1</accession>
<evidence type="ECO:0000313" key="2">
    <source>
        <dbReference type="Proteomes" id="UP000242381"/>
    </source>
</evidence>
<evidence type="ECO:0008006" key="3">
    <source>
        <dbReference type="Google" id="ProtNLM"/>
    </source>
</evidence>
<dbReference type="AlphaFoldDB" id="A0A0A1P2S1"/>
<organism evidence="1 2">
    <name type="scientific">Rhizopus microsporus</name>
    <dbReference type="NCBI Taxonomy" id="58291"/>
    <lineage>
        <taxon>Eukaryota</taxon>
        <taxon>Fungi</taxon>
        <taxon>Fungi incertae sedis</taxon>
        <taxon>Mucoromycota</taxon>
        <taxon>Mucoromycotina</taxon>
        <taxon>Mucoromycetes</taxon>
        <taxon>Mucorales</taxon>
        <taxon>Mucorineae</taxon>
        <taxon>Rhizopodaceae</taxon>
        <taxon>Rhizopus</taxon>
    </lineage>
</organism>
<name>A0A0A1P2S1_RHIZD</name>
<dbReference type="Proteomes" id="UP000242381">
    <property type="component" value="Unassembled WGS sequence"/>
</dbReference>
<evidence type="ECO:0000313" key="1">
    <source>
        <dbReference type="EMBL" id="ORE23454.1"/>
    </source>
</evidence>
<proteinExistence type="predicted"/>
<dbReference type="OrthoDB" id="2122308at2759"/>